<name>A0ABS3BVA7_9BACT</name>
<dbReference type="InterPro" id="IPR001509">
    <property type="entry name" value="Epimerase_deHydtase"/>
</dbReference>
<dbReference type="Proteomes" id="UP000664698">
    <property type="component" value="Unassembled WGS sequence"/>
</dbReference>
<accession>A0ABS3BVA7</accession>
<dbReference type="InterPro" id="IPR036291">
    <property type="entry name" value="NAD(P)-bd_dom_sf"/>
</dbReference>
<evidence type="ECO:0000259" key="1">
    <source>
        <dbReference type="Pfam" id="PF01370"/>
    </source>
</evidence>
<dbReference type="EMBL" id="JAFKCW010000003">
    <property type="protein sequence ID" value="MBN7802275.1"/>
    <property type="molecule type" value="Genomic_DNA"/>
</dbReference>
<sequence length="319" mass="36003">MNILITGITGLFGNQLAREFSQIGNIHGLRRNESQLGLLSDFDFPVHWHQGELSDFESLLDAMQGIDLVVHAAGMVSFLSKDKDLLYEVNTRGTANVVDAMLSVGVKKLVHVSSVAAIGRNPEKRKLDEKSKWIESNLNTEYAVSKYWAELEAWRGEQEGLELIVVNPSVLLGKVSYGKSSTSIYSYVLDENRFFPKGSLNYIDVRDAARITRLLVEKSTWGDRFVLNRESLPFREFFSEIAAVFGKRAPSIPLSSWQISLFSTLVSIAKLFGFKNVPLNRRSAMLSQQNISFDNSKIQSLLDYQFYSLRESLEWAKSS</sequence>
<protein>
    <submittedName>
        <fullName evidence="2">NAD-dependent epimerase/dehydratase family protein</fullName>
    </submittedName>
</protein>
<dbReference type="PANTHER" id="PTHR48079:SF6">
    <property type="entry name" value="NAD(P)-BINDING DOMAIN-CONTAINING PROTEIN-RELATED"/>
    <property type="match status" value="1"/>
</dbReference>
<organism evidence="2 3">
    <name type="scientific">Algoriphagus aestuariicola</name>
    <dbReference type="NCBI Taxonomy" id="1852016"/>
    <lineage>
        <taxon>Bacteria</taxon>
        <taxon>Pseudomonadati</taxon>
        <taxon>Bacteroidota</taxon>
        <taxon>Cytophagia</taxon>
        <taxon>Cytophagales</taxon>
        <taxon>Cyclobacteriaceae</taxon>
        <taxon>Algoriphagus</taxon>
    </lineage>
</organism>
<dbReference type="Pfam" id="PF01370">
    <property type="entry name" value="Epimerase"/>
    <property type="match status" value="1"/>
</dbReference>
<comment type="caution">
    <text evidence="2">The sequence shown here is derived from an EMBL/GenBank/DDBJ whole genome shotgun (WGS) entry which is preliminary data.</text>
</comment>
<dbReference type="SUPFAM" id="SSF51735">
    <property type="entry name" value="NAD(P)-binding Rossmann-fold domains"/>
    <property type="match status" value="1"/>
</dbReference>
<dbReference type="PANTHER" id="PTHR48079">
    <property type="entry name" value="PROTEIN YEEZ"/>
    <property type="match status" value="1"/>
</dbReference>
<proteinExistence type="predicted"/>
<evidence type="ECO:0000313" key="3">
    <source>
        <dbReference type="Proteomes" id="UP000664698"/>
    </source>
</evidence>
<dbReference type="InterPro" id="IPR051783">
    <property type="entry name" value="NAD(P)-dependent_oxidoreduct"/>
</dbReference>
<keyword evidence="3" id="KW-1185">Reference proteome</keyword>
<dbReference type="Gene3D" id="3.40.50.720">
    <property type="entry name" value="NAD(P)-binding Rossmann-like Domain"/>
    <property type="match status" value="1"/>
</dbReference>
<gene>
    <name evidence="2" type="ORF">J0A67_15480</name>
</gene>
<feature type="domain" description="NAD-dependent epimerase/dehydratase" evidence="1">
    <location>
        <begin position="3"/>
        <end position="218"/>
    </location>
</feature>
<dbReference type="RefSeq" id="WP_206570273.1">
    <property type="nucleotide sequence ID" value="NZ_JAFKCW010000003.1"/>
</dbReference>
<evidence type="ECO:0000313" key="2">
    <source>
        <dbReference type="EMBL" id="MBN7802275.1"/>
    </source>
</evidence>
<reference evidence="2 3" key="1">
    <citation type="submission" date="2021-03" db="EMBL/GenBank/DDBJ databases">
        <title>novel species isolated from a fishpond in China.</title>
        <authorList>
            <person name="Lu H."/>
            <person name="Cai Z."/>
        </authorList>
    </citation>
    <scope>NUCLEOTIDE SEQUENCE [LARGE SCALE GENOMIC DNA]</scope>
    <source>
        <strain evidence="2 3">JCM 31546</strain>
    </source>
</reference>